<comment type="catalytic activity">
    <reaction evidence="3">
        <text>3',3'-c-di-GMP + H2O = 5'-phosphoguanylyl(3'-&gt;5')guanosine + H(+)</text>
        <dbReference type="Rhea" id="RHEA:24902"/>
        <dbReference type="ChEBI" id="CHEBI:15377"/>
        <dbReference type="ChEBI" id="CHEBI:15378"/>
        <dbReference type="ChEBI" id="CHEBI:58754"/>
        <dbReference type="ChEBI" id="CHEBI:58805"/>
        <dbReference type="EC" id="3.1.4.52"/>
    </reaction>
    <physiologicalReaction direction="left-to-right" evidence="3">
        <dbReference type="Rhea" id="RHEA:24903"/>
    </physiologicalReaction>
</comment>
<proteinExistence type="predicted"/>
<dbReference type="Pfam" id="PF00563">
    <property type="entry name" value="EAL"/>
    <property type="match status" value="1"/>
</dbReference>
<dbReference type="Pfam" id="PF11563">
    <property type="entry name" value="Protoglobin"/>
    <property type="match status" value="1"/>
</dbReference>
<dbReference type="SMART" id="SM00052">
    <property type="entry name" value="EAL"/>
    <property type="match status" value="1"/>
</dbReference>
<dbReference type="Gene3D" id="3.30.450.20">
    <property type="entry name" value="PAS domain"/>
    <property type="match status" value="1"/>
</dbReference>
<dbReference type="OrthoDB" id="9813903at2"/>
<dbReference type="GO" id="GO:0020037">
    <property type="term" value="F:heme binding"/>
    <property type="evidence" value="ECO:0007669"/>
    <property type="project" value="InterPro"/>
</dbReference>
<organism evidence="8 9">
    <name type="scientific">Pseudoduganella ginsengisoli</name>
    <dbReference type="NCBI Taxonomy" id="1462440"/>
    <lineage>
        <taxon>Bacteria</taxon>
        <taxon>Pseudomonadati</taxon>
        <taxon>Pseudomonadota</taxon>
        <taxon>Betaproteobacteria</taxon>
        <taxon>Burkholderiales</taxon>
        <taxon>Oxalobacteraceae</taxon>
        <taxon>Telluria group</taxon>
        <taxon>Pseudoduganella</taxon>
    </lineage>
</organism>
<evidence type="ECO:0000256" key="3">
    <source>
        <dbReference type="ARBA" id="ARBA00051114"/>
    </source>
</evidence>
<dbReference type="InterPro" id="IPR039379">
    <property type="entry name" value="Protoglobin_sensor_dom"/>
</dbReference>
<dbReference type="Gene3D" id="3.20.20.450">
    <property type="entry name" value="EAL domain"/>
    <property type="match status" value="1"/>
</dbReference>
<comment type="caution">
    <text evidence="8">The sequence shown here is derived from an EMBL/GenBank/DDBJ whole genome shotgun (WGS) entry which is preliminary data.</text>
</comment>
<dbReference type="Gene3D" id="1.10.490.10">
    <property type="entry name" value="Globins"/>
    <property type="match status" value="1"/>
</dbReference>
<name>A0A6L6Q607_9BURK</name>
<dbReference type="InterPro" id="IPR012292">
    <property type="entry name" value="Globin/Proto"/>
</dbReference>
<dbReference type="PROSITE" id="PS50883">
    <property type="entry name" value="EAL"/>
    <property type="match status" value="1"/>
</dbReference>
<dbReference type="EMBL" id="WNLA01000016">
    <property type="protein sequence ID" value="MTW04562.1"/>
    <property type="molecule type" value="Genomic_DNA"/>
</dbReference>
<dbReference type="PANTHER" id="PTHR44757:SF2">
    <property type="entry name" value="BIOFILM ARCHITECTURE MAINTENANCE PROTEIN MBAA"/>
    <property type="match status" value="1"/>
</dbReference>
<dbReference type="GO" id="GO:0071732">
    <property type="term" value="P:cellular response to nitric oxide"/>
    <property type="evidence" value="ECO:0007669"/>
    <property type="project" value="UniProtKB-ARBA"/>
</dbReference>
<dbReference type="InterPro" id="IPR043128">
    <property type="entry name" value="Rev_trsase/Diguanyl_cyclase"/>
</dbReference>
<dbReference type="Gene3D" id="3.30.70.270">
    <property type="match status" value="1"/>
</dbReference>
<dbReference type="SUPFAM" id="SSF55785">
    <property type="entry name" value="PYP-like sensor domain (PAS domain)"/>
    <property type="match status" value="1"/>
</dbReference>
<dbReference type="PANTHER" id="PTHR44757">
    <property type="entry name" value="DIGUANYLATE CYCLASE DGCP"/>
    <property type="match status" value="1"/>
</dbReference>
<dbReference type="SUPFAM" id="SSF141868">
    <property type="entry name" value="EAL domain-like"/>
    <property type="match status" value="1"/>
</dbReference>
<dbReference type="FunFam" id="3.20.20.450:FF:000001">
    <property type="entry name" value="Cyclic di-GMP phosphodiesterase yahA"/>
    <property type="match status" value="1"/>
</dbReference>
<dbReference type="PROSITE" id="PS50113">
    <property type="entry name" value="PAC"/>
    <property type="match status" value="1"/>
</dbReference>
<dbReference type="InterPro" id="IPR035919">
    <property type="entry name" value="EAL_sf"/>
</dbReference>
<dbReference type="CDD" id="cd00130">
    <property type="entry name" value="PAS"/>
    <property type="match status" value="1"/>
</dbReference>
<evidence type="ECO:0000256" key="2">
    <source>
        <dbReference type="ARBA" id="ARBA00029839"/>
    </source>
</evidence>
<evidence type="ECO:0000313" key="9">
    <source>
        <dbReference type="Proteomes" id="UP000484015"/>
    </source>
</evidence>
<feature type="domain" description="EAL" evidence="6">
    <location>
        <begin position="468"/>
        <end position="722"/>
    </location>
</feature>
<dbReference type="Pfam" id="PF13426">
    <property type="entry name" value="PAS_9"/>
    <property type="match status" value="1"/>
</dbReference>
<evidence type="ECO:0000259" key="6">
    <source>
        <dbReference type="PROSITE" id="PS50883"/>
    </source>
</evidence>
<dbReference type="CDD" id="cd01068">
    <property type="entry name" value="globin_sensor"/>
    <property type="match status" value="1"/>
</dbReference>
<dbReference type="FunFam" id="3.30.70.270:FF:000001">
    <property type="entry name" value="Diguanylate cyclase domain protein"/>
    <property type="match status" value="1"/>
</dbReference>
<dbReference type="SUPFAM" id="SSF46458">
    <property type="entry name" value="Globin-like"/>
    <property type="match status" value="1"/>
</dbReference>
<protein>
    <recommendedName>
        <fullName evidence="1">Diguanylate cyclase DosC</fullName>
    </recommendedName>
    <alternativeName>
        <fullName evidence="2">Direct oxygen-sensing cyclase</fullName>
    </alternativeName>
</protein>
<dbReference type="RefSeq" id="WP_155440918.1">
    <property type="nucleotide sequence ID" value="NZ_WNLA01000016.1"/>
</dbReference>
<gene>
    <name evidence="8" type="ORF">GM668_21045</name>
</gene>
<dbReference type="Pfam" id="PF00990">
    <property type="entry name" value="GGDEF"/>
    <property type="match status" value="1"/>
</dbReference>
<accession>A0A6L6Q607</accession>
<dbReference type="NCBIfam" id="TIGR00229">
    <property type="entry name" value="sensory_box"/>
    <property type="match status" value="1"/>
</dbReference>
<evidence type="ECO:0000259" key="5">
    <source>
        <dbReference type="PROSITE" id="PS50113"/>
    </source>
</evidence>
<dbReference type="InterPro" id="IPR000160">
    <property type="entry name" value="GGDEF_dom"/>
</dbReference>
<evidence type="ECO:0000313" key="8">
    <source>
        <dbReference type="EMBL" id="MTW04562.1"/>
    </source>
</evidence>
<dbReference type="InterPro" id="IPR000700">
    <property type="entry name" value="PAS-assoc_C"/>
</dbReference>
<dbReference type="SMART" id="SM00267">
    <property type="entry name" value="GGDEF"/>
    <property type="match status" value="1"/>
</dbReference>
<keyword evidence="9" id="KW-1185">Reference proteome</keyword>
<dbReference type="InterPro" id="IPR009050">
    <property type="entry name" value="Globin-like_sf"/>
</dbReference>
<dbReference type="InterPro" id="IPR044398">
    <property type="entry name" value="Globin-sensor_dom"/>
</dbReference>
<dbReference type="CDD" id="cd01949">
    <property type="entry name" value="GGDEF"/>
    <property type="match status" value="1"/>
</dbReference>
<feature type="domain" description="PAS" evidence="4">
    <location>
        <begin position="179"/>
        <end position="222"/>
    </location>
</feature>
<evidence type="ECO:0000259" key="7">
    <source>
        <dbReference type="PROSITE" id="PS50887"/>
    </source>
</evidence>
<dbReference type="InterPro" id="IPR035965">
    <property type="entry name" value="PAS-like_dom_sf"/>
</dbReference>
<feature type="domain" description="GGDEF" evidence="7">
    <location>
        <begin position="326"/>
        <end position="459"/>
    </location>
</feature>
<evidence type="ECO:0000259" key="4">
    <source>
        <dbReference type="PROSITE" id="PS50112"/>
    </source>
</evidence>
<evidence type="ECO:0000256" key="1">
    <source>
        <dbReference type="ARBA" id="ARBA00015125"/>
    </source>
</evidence>
<dbReference type="NCBIfam" id="TIGR00254">
    <property type="entry name" value="GGDEF"/>
    <property type="match status" value="1"/>
</dbReference>
<dbReference type="Proteomes" id="UP000484015">
    <property type="component" value="Unassembled WGS sequence"/>
</dbReference>
<dbReference type="AlphaFoldDB" id="A0A6L6Q607"/>
<dbReference type="InterPro" id="IPR001633">
    <property type="entry name" value="EAL_dom"/>
</dbReference>
<dbReference type="GO" id="GO:0019825">
    <property type="term" value="F:oxygen binding"/>
    <property type="evidence" value="ECO:0007669"/>
    <property type="project" value="InterPro"/>
</dbReference>
<dbReference type="PROSITE" id="PS50887">
    <property type="entry name" value="GGDEF"/>
    <property type="match status" value="1"/>
</dbReference>
<reference evidence="8 9" key="1">
    <citation type="submission" date="2019-11" db="EMBL/GenBank/DDBJ databases">
        <title>Type strains purchased from KCTC, JCM and DSMZ.</title>
        <authorList>
            <person name="Lu H."/>
        </authorList>
    </citation>
    <scope>NUCLEOTIDE SEQUENCE [LARGE SCALE GENOMIC DNA]</scope>
    <source>
        <strain evidence="8 9">KCTC 42409</strain>
    </source>
</reference>
<dbReference type="CDD" id="cd01948">
    <property type="entry name" value="EAL"/>
    <property type="match status" value="1"/>
</dbReference>
<dbReference type="InterPro" id="IPR029787">
    <property type="entry name" value="Nucleotide_cyclase"/>
</dbReference>
<dbReference type="PROSITE" id="PS50112">
    <property type="entry name" value="PAS"/>
    <property type="match status" value="1"/>
</dbReference>
<dbReference type="SUPFAM" id="SSF55073">
    <property type="entry name" value="Nucleotide cyclase"/>
    <property type="match status" value="1"/>
</dbReference>
<dbReference type="InterPro" id="IPR052155">
    <property type="entry name" value="Biofilm_reg_signaling"/>
</dbReference>
<dbReference type="GO" id="GO:0071111">
    <property type="term" value="F:cyclic-guanylate-specific phosphodiesterase activity"/>
    <property type="evidence" value="ECO:0007669"/>
    <property type="project" value="UniProtKB-EC"/>
</dbReference>
<feature type="domain" description="PAC" evidence="5">
    <location>
        <begin position="243"/>
        <end position="294"/>
    </location>
</feature>
<sequence>MSTLASLDQMAGSMTPSDADIAQRLSYFDISPGDLAPLRELRQALRPHMGQVIEAFYSHLRRVPQLNSKLQDAAVAARLHRAHLAYFDELMAGQIDAAYVHNRLRIGLVHQQIGLEPVWYIGAYRAYLDELAPLIQRLLEDRPQQFIPTMSALAKITSFDMALALDTYIESGRRQLLELKEYSEQIISSLPCGIIVAGSAGQVRTVNQAMVDISGYAEEDLLLHRRDDLVAPTGKNPASASGTAHEFLFRRRDGENVWVKASVAPMQLADGDIGTVTVIEDIAQRKRFEEDLVRMANYDALTGLANRSLLLIRLQHTLAGARRQQRAAAILFLDLDRFKTINDSLGHDAGDRVLIEVGRRLQRVVRETDTVARLGGDEFVVFISDLHDETPAATLSRHILDTLSRPMLIHGHEVALSCSIGVSVFPQDGSDAKELLKNADAAMYQAKALGRCNYQYYSPEMNARTLDRLTLENALRHAIERHELVMLYQPQYDLRTGAMAGVEALLRWRPHGRDMIGPDVFIPIAEETGLIVPIGEWVLRTACAQQVAWRQAGLPALRMAVNLSARQFRMSGLTAMVAQALHDTGCEAGDVELEITESVLMERADTAEETLQHLSGMGVRLAIDDFGTGYSSLAYLKRFPIDVLKIDRSFICGIPGDANDAAIATAVAALAHSMQLSVVAEGVETDEQRNFLMSLRCEYAQGYLYSKPVPAGAIAALLGTMQ</sequence>
<dbReference type="InterPro" id="IPR000014">
    <property type="entry name" value="PAS"/>
</dbReference>